<name>A0A9P6XEH1_RHIOR</name>
<dbReference type="GO" id="GO:0005634">
    <property type="term" value="C:nucleus"/>
    <property type="evidence" value="ECO:0007669"/>
    <property type="project" value="UniProtKB-SubCell"/>
</dbReference>
<evidence type="ECO:0000256" key="5">
    <source>
        <dbReference type="ARBA" id="ARBA00023242"/>
    </source>
</evidence>
<evidence type="ECO:0000313" key="8">
    <source>
        <dbReference type="Proteomes" id="UP000716291"/>
    </source>
</evidence>
<dbReference type="GO" id="GO:0000124">
    <property type="term" value="C:SAGA complex"/>
    <property type="evidence" value="ECO:0007669"/>
    <property type="project" value="TreeGrafter"/>
</dbReference>
<comment type="subcellular location">
    <subcellularLocation>
        <location evidence="1">Nucleus</location>
    </subcellularLocation>
</comment>
<comment type="caution">
    <text evidence="7">The sequence shown here is derived from an EMBL/GenBank/DDBJ whole genome shotgun (WGS) entry which is preliminary data.</text>
</comment>
<reference evidence="7" key="1">
    <citation type="journal article" date="2020" name="Microb. Genom.">
        <title>Genetic diversity of clinical and environmental Mucorales isolates obtained from an investigation of mucormycosis cases among solid organ transplant recipients.</title>
        <authorList>
            <person name="Nguyen M.H."/>
            <person name="Kaul D."/>
            <person name="Muto C."/>
            <person name="Cheng S.J."/>
            <person name="Richter R.A."/>
            <person name="Bruno V.M."/>
            <person name="Liu G."/>
            <person name="Beyhan S."/>
            <person name="Sundermann A.J."/>
            <person name="Mounaud S."/>
            <person name="Pasculle A.W."/>
            <person name="Nierman W.C."/>
            <person name="Driscoll E."/>
            <person name="Cumbie R."/>
            <person name="Clancy C.J."/>
            <person name="Dupont C.L."/>
        </authorList>
    </citation>
    <scope>NUCLEOTIDE SEQUENCE</scope>
    <source>
        <strain evidence="7">GL11</strain>
    </source>
</reference>
<dbReference type="PANTHER" id="PTHR13556">
    <property type="entry name" value="TRANSCRIPTIONAL ADAPTER 3-RELATED"/>
    <property type="match status" value="1"/>
</dbReference>
<keyword evidence="5" id="KW-0539">Nucleus</keyword>
<dbReference type="PANTHER" id="PTHR13556:SF2">
    <property type="entry name" value="TRANSCRIPTIONAL ADAPTER 3"/>
    <property type="match status" value="1"/>
</dbReference>
<protein>
    <recommendedName>
        <fullName evidence="9">Transcriptional adapter 3</fullName>
    </recommendedName>
</protein>
<dbReference type="EMBL" id="JAANQT010000351">
    <property type="protein sequence ID" value="KAG1311782.1"/>
    <property type="molecule type" value="Genomic_DNA"/>
</dbReference>
<comment type="similarity">
    <text evidence="2">Belongs to the NGG1 family.</text>
</comment>
<evidence type="ECO:0000256" key="3">
    <source>
        <dbReference type="ARBA" id="ARBA00023015"/>
    </source>
</evidence>
<dbReference type="GO" id="GO:0003713">
    <property type="term" value="F:transcription coactivator activity"/>
    <property type="evidence" value="ECO:0007669"/>
    <property type="project" value="TreeGrafter"/>
</dbReference>
<accession>A0A9P6XEH1</accession>
<proteinExistence type="inferred from homology"/>
<sequence>MRRYSQPVPVSAATSLHYRQFKNSSSVSSTIGSIPDPIDLLKIKADLEALLPISEKRIHNLQKDLILLRKNIKTKPEVDQKQYHIPTLIKDEIPDAKVESLHVAYPTHNKQQLERQLALETLRKKRRRDESITNHVNKKPTQLVKLKRADENALPTCKKSHTNVKKKKAAEPHDKEDELDFVRVKPKDQVPILSFWATIDPHFRPLEEADREFLLEKPDDETSHIIPPLGRHYTETWSEDDSISIPGMSLSPSTSSSSRQGSHDHVKYSSKITEDQLLKEEVSCGALTERLLSSLIPDKDNDIVAEDQDEECDRLDFQEELNVGDFEERLMTELRYVGLFAEDDVEWDAKEDDEICAELRAISKELKEQHAINETRKKKLLNVVDNQLQYEQYRHVLDTLDVQVEQCYLKRFRTQKSKKRKNAPASGKSSLSEHAIHAMNKRKAWIDALENIFKDKNLVMPTKSIYEES</sequence>
<keyword evidence="4" id="KW-0804">Transcription</keyword>
<dbReference type="InterPro" id="IPR019340">
    <property type="entry name" value="Histone_AcTrfase_su3"/>
</dbReference>
<evidence type="ECO:0008006" key="9">
    <source>
        <dbReference type="Google" id="ProtNLM"/>
    </source>
</evidence>
<feature type="region of interest" description="Disordered" evidence="6">
    <location>
        <begin position="238"/>
        <end position="266"/>
    </location>
</feature>
<organism evidence="7 8">
    <name type="scientific">Rhizopus oryzae</name>
    <name type="common">Mucormycosis agent</name>
    <name type="synonym">Rhizopus arrhizus var. delemar</name>
    <dbReference type="NCBI Taxonomy" id="64495"/>
    <lineage>
        <taxon>Eukaryota</taxon>
        <taxon>Fungi</taxon>
        <taxon>Fungi incertae sedis</taxon>
        <taxon>Mucoromycota</taxon>
        <taxon>Mucoromycotina</taxon>
        <taxon>Mucoromycetes</taxon>
        <taxon>Mucorales</taxon>
        <taxon>Mucorineae</taxon>
        <taxon>Rhizopodaceae</taxon>
        <taxon>Rhizopus</taxon>
    </lineage>
</organism>
<dbReference type="OrthoDB" id="1232at2759"/>
<evidence type="ECO:0000256" key="1">
    <source>
        <dbReference type="ARBA" id="ARBA00004123"/>
    </source>
</evidence>
<dbReference type="Proteomes" id="UP000716291">
    <property type="component" value="Unassembled WGS sequence"/>
</dbReference>
<keyword evidence="3" id="KW-0805">Transcription regulation</keyword>
<dbReference type="GO" id="GO:0006357">
    <property type="term" value="P:regulation of transcription by RNA polymerase II"/>
    <property type="evidence" value="ECO:0007669"/>
    <property type="project" value="TreeGrafter"/>
</dbReference>
<dbReference type="AlphaFoldDB" id="A0A9P6XEH1"/>
<gene>
    <name evidence="7" type="ORF">G6F64_003549</name>
</gene>
<keyword evidence="8" id="KW-1185">Reference proteome</keyword>
<evidence type="ECO:0000256" key="6">
    <source>
        <dbReference type="SAM" id="MobiDB-lite"/>
    </source>
</evidence>
<dbReference type="Pfam" id="PF10198">
    <property type="entry name" value="Ada3"/>
    <property type="match status" value="1"/>
</dbReference>
<evidence type="ECO:0000313" key="7">
    <source>
        <dbReference type="EMBL" id="KAG1311782.1"/>
    </source>
</evidence>
<feature type="compositionally biased region" description="Low complexity" evidence="6">
    <location>
        <begin position="244"/>
        <end position="260"/>
    </location>
</feature>
<evidence type="ECO:0000256" key="4">
    <source>
        <dbReference type="ARBA" id="ARBA00023163"/>
    </source>
</evidence>
<evidence type="ECO:0000256" key="2">
    <source>
        <dbReference type="ARBA" id="ARBA00005330"/>
    </source>
</evidence>